<dbReference type="EMBL" id="QGGH01000003">
    <property type="protein sequence ID" value="PWJ91616.1"/>
    <property type="molecule type" value="Genomic_DNA"/>
</dbReference>
<evidence type="ECO:0000313" key="3">
    <source>
        <dbReference type="Proteomes" id="UP000245631"/>
    </source>
</evidence>
<comment type="caution">
    <text evidence="2">The sequence shown here is derived from an EMBL/GenBank/DDBJ whole genome shotgun (WGS) entry which is preliminary data.</text>
</comment>
<reference evidence="2 3" key="1">
    <citation type="submission" date="2018-05" db="EMBL/GenBank/DDBJ databases">
        <title>Genomic Encyclopedia of Type Strains, Phase IV (KMG-IV): sequencing the most valuable type-strain genomes for metagenomic binning, comparative biology and taxonomic classification.</title>
        <authorList>
            <person name="Goeker M."/>
        </authorList>
    </citation>
    <scope>NUCLEOTIDE SEQUENCE [LARGE SCALE GENOMIC DNA]</scope>
    <source>
        <strain evidence="2 3">DSM 2626</strain>
    </source>
</reference>
<feature type="compositionally biased region" description="Basic and acidic residues" evidence="1">
    <location>
        <begin position="1"/>
        <end position="10"/>
    </location>
</feature>
<name>A0A8E3B5D4_RHILI</name>
<organism evidence="2 3">
    <name type="scientific">Rhizobium loti</name>
    <name type="common">Mesorhizobium loti</name>
    <dbReference type="NCBI Taxonomy" id="381"/>
    <lineage>
        <taxon>Bacteria</taxon>
        <taxon>Pseudomonadati</taxon>
        <taxon>Pseudomonadota</taxon>
        <taxon>Alphaproteobacteria</taxon>
        <taxon>Hyphomicrobiales</taxon>
        <taxon>Phyllobacteriaceae</taxon>
        <taxon>Mesorhizobium</taxon>
    </lineage>
</organism>
<feature type="compositionally biased region" description="Polar residues" evidence="1">
    <location>
        <begin position="11"/>
        <end position="26"/>
    </location>
</feature>
<feature type="region of interest" description="Disordered" evidence="1">
    <location>
        <begin position="1"/>
        <end position="26"/>
    </location>
</feature>
<evidence type="ECO:0000256" key="1">
    <source>
        <dbReference type="SAM" id="MobiDB-lite"/>
    </source>
</evidence>
<evidence type="ECO:0000313" key="2">
    <source>
        <dbReference type="EMBL" id="PWJ91616.1"/>
    </source>
</evidence>
<proteinExistence type="predicted"/>
<dbReference type="Proteomes" id="UP000245631">
    <property type="component" value="Unassembled WGS sequence"/>
</dbReference>
<protein>
    <submittedName>
        <fullName evidence="2">Uncharacterized protein</fullName>
    </submittedName>
</protein>
<gene>
    <name evidence="2" type="ORF">C8D77_103313</name>
</gene>
<accession>A0A8E3B5D4</accession>
<sequence>MLPSRGEHSDMQSSAACAVAGSTSRPNRWGTLCALQNLMPLLKKAATDLNRADMVYWFEQADAEVANIIRGRPTDAAAIPALIASCPRETVARLELPRGICT</sequence>
<dbReference type="AlphaFoldDB" id="A0A8E3B5D4"/>